<dbReference type="AlphaFoldDB" id="A0A9X3XPW5"/>
<sequence>MKTVYLTFDDGPSVNITKELINILNENNIKGTFFVVGDSANIYPYMIKSLNESGMCIMPHCNMHDYTSLYKSEENYFKDLDKCKSTIESILGKRNLNFIRLPGGADNKVCDINVLSKIKESISKNGEYYIDWTIAVGDAESKDISAEFINSRIRDEGGLYDVEVVLMHDLGDKYATVESLQGIIDFYKEKGYKFKSLNEIEDWEIQYLKDINVLNK</sequence>
<dbReference type="InterPro" id="IPR011330">
    <property type="entry name" value="Glyco_hydro/deAcase_b/a-brl"/>
</dbReference>
<dbReference type="GO" id="GO:0005975">
    <property type="term" value="P:carbohydrate metabolic process"/>
    <property type="evidence" value="ECO:0007669"/>
    <property type="project" value="InterPro"/>
</dbReference>
<evidence type="ECO:0000259" key="1">
    <source>
        <dbReference type="PROSITE" id="PS51677"/>
    </source>
</evidence>
<accession>A0A9X3XPW5</accession>
<comment type="caution">
    <text evidence="2">The sequence shown here is derived from an EMBL/GenBank/DDBJ whole genome shotgun (WGS) entry which is preliminary data.</text>
</comment>
<dbReference type="GO" id="GO:0016810">
    <property type="term" value="F:hydrolase activity, acting on carbon-nitrogen (but not peptide) bonds"/>
    <property type="evidence" value="ECO:0007669"/>
    <property type="project" value="InterPro"/>
</dbReference>
<reference evidence="2" key="1">
    <citation type="submission" date="2022-05" db="EMBL/GenBank/DDBJ databases">
        <title>Draft genome sequence of Clostridium tertium strain CP3 isolated from Peru.</title>
        <authorList>
            <person name="Hurtado R."/>
            <person name="Lima L."/>
            <person name="Sousa T."/>
            <person name="Jaiswal A.K."/>
            <person name="Tiwari S."/>
            <person name="Maturrano L."/>
            <person name="Brenig B."/>
            <person name="Azevedo V."/>
        </authorList>
    </citation>
    <scope>NUCLEOTIDE SEQUENCE</scope>
    <source>
        <strain evidence="2">CP3</strain>
    </source>
</reference>
<dbReference type="RefSeq" id="WP_272470672.1">
    <property type="nucleotide sequence ID" value="NZ_JAMRYU010000022.1"/>
</dbReference>
<dbReference type="SUPFAM" id="SSF88713">
    <property type="entry name" value="Glycoside hydrolase/deacetylase"/>
    <property type="match status" value="1"/>
</dbReference>
<dbReference type="Proteomes" id="UP001141183">
    <property type="component" value="Unassembled WGS sequence"/>
</dbReference>
<name>A0A9X3XPW5_9CLOT</name>
<dbReference type="CDD" id="cd10944">
    <property type="entry name" value="CE4_SmPgdA_like"/>
    <property type="match status" value="1"/>
</dbReference>
<evidence type="ECO:0000313" key="3">
    <source>
        <dbReference type="Proteomes" id="UP001141183"/>
    </source>
</evidence>
<dbReference type="Pfam" id="PF01522">
    <property type="entry name" value="Polysacc_deac_1"/>
    <property type="match status" value="1"/>
</dbReference>
<dbReference type="EMBL" id="JAMRYU010000022">
    <property type="protein sequence ID" value="MDC4241994.1"/>
    <property type="molecule type" value="Genomic_DNA"/>
</dbReference>
<organism evidence="2 3">
    <name type="scientific">Clostridium tertium</name>
    <dbReference type="NCBI Taxonomy" id="1559"/>
    <lineage>
        <taxon>Bacteria</taxon>
        <taxon>Bacillati</taxon>
        <taxon>Bacillota</taxon>
        <taxon>Clostridia</taxon>
        <taxon>Eubacteriales</taxon>
        <taxon>Clostridiaceae</taxon>
        <taxon>Clostridium</taxon>
    </lineage>
</organism>
<protein>
    <submittedName>
        <fullName evidence="2">Polysaccharide deacetylase</fullName>
    </submittedName>
</protein>
<evidence type="ECO:0000313" key="2">
    <source>
        <dbReference type="EMBL" id="MDC4241994.1"/>
    </source>
</evidence>
<feature type="domain" description="NodB homology" evidence="1">
    <location>
        <begin position="2"/>
        <end position="195"/>
    </location>
</feature>
<dbReference type="Gene3D" id="3.20.20.370">
    <property type="entry name" value="Glycoside hydrolase/deacetylase"/>
    <property type="match status" value="1"/>
</dbReference>
<dbReference type="InterPro" id="IPR002509">
    <property type="entry name" value="NODB_dom"/>
</dbReference>
<keyword evidence="3" id="KW-1185">Reference proteome</keyword>
<dbReference type="PANTHER" id="PTHR10587:SF125">
    <property type="entry name" value="POLYSACCHARIDE DEACETYLASE YHEN-RELATED"/>
    <property type="match status" value="1"/>
</dbReference>
<dbReference type="InterPro" id="IPR050248">
    <property type="entry name" value="Polysacc_deacetylase_ArnD"/>
</dbReference>
<proteinExistence type="predicted"/>
<dbReference type="PANTHER" id="PTHR10587">
    <property type="entry name" value="GLYCOSYL TRANSFERASE-RELATED"/>
    <property type="match status" value="1"/>
</dbReference>
<gene>
    <name evidence="2" type="ORF">NE398_17810</name>
</gene>
<dbReference type="PROSITE" id="PS51677">
    <property type="entry name" value="NODB"/>
    <property type="match status" value="1"/>
</dbReference>